<organism evidence="2 3">
    <name type="scientific">Sphingobium cupriresistens</name>
    <dbReference type="NCBI Taxonomy" id="1132417"/>
    <lineage>
        <taxon>Bacteria</taxon>
        <taxon>Pseudomonadati</taxon>
        <taxon>Pseudomonadota</taxon>
        <taxon>Alphaproteobacteria</taxon>
        <taxon>Sphingomonadales</taxon>
        <taxon>Sphingomonadaceae</taxon>
        <taxon>Sphingobium</taxon>
    </lineage>
</organism>
<sequence>MIPRDLEDQLSYFSDKVDGKEPAGQRKGGEPQARAILERRNGRAWTKIWQAPLANEVAPVSALVTNSASYVVTFDNWHSAGFGDNVVVIYRADGSQVRSMRLVDILPEDYIRALPTSVSSIWWSGEHALSNDGRQVELKVVIPNSRGAIDTPRGYLNVLIDLATGAVSLPSGAEWDAAMAAAAPLTARSKASEATWRAFAIAALTAPKDDKVADWRRYLYQAAKRLAPKNQNAMGFGPEWILPSENEPDFVERARDIRSIFTNWDKPDDLMFASPSAPEAMARTLKEGAESGVPGRLAGSRLFVALPEALAGDVRSALKSTGATVIVFDPSNPIPQRSETLREMGVAPDQAEAEATKAAAAAKQFEADAVRLEALASPAPAMSKSDDADTEEVMADVLDAAADHATEDIQRSDNPHD</sequence>
<feature type="region of interest" description="Disordered" evidence="1">
    <location>
        <begin position="378"/>
        <end position="417"/>
    </location>
</feature>
<gene>
    <name evidence="2" type="ORF">EWH12_05040</name>
</gene>
<name>A0A8G1ZKA7_9SPHN</name>
<reference evidence="2 3" key="1">
    <citation type="submission" date="2019-02" db="EMBL/GenBank/DDBJ databases">
        <authorList>
            <person name="Feng G."/>
        </authorList>
    </citation>
    <scope>NUCLEOTIDE SEQUENCE [LARGE SCALE GENOMIC DNA]</scope>
    <source>
        <strain evidence="2 3">CCTCC AB 2011146</strain>
    </source>
</reference>
<dbReference type="Proteomes" id="UP000291572">
    <property type="component" value="Unassembled WGS sequence"/>
</dbReference>
<evidence type="ECO:0000313" key="2">
    <source>
        <dbReference type="EMBL" id="RYM13591.1"/>
    </source>
</evidence>
<protein>
    <submittedName>
        <fullName evidence="2">Uncharacterized protein</fullName>
    </submittedName>
</protein>
<comment type="caution">
    <text evidence="2">The sequence shown here is derived from an EMBL/GenBank/DDBJ whole genome shotgun (WGS) entry which is preliminary data.</text>
</comment>
<dbReference type="RefSeq" id="WP_129925911.1">
    <property type="nucleotide sequence ID" value="NZ_SEOO01000005.1"/>
</dbReference>
<dbReference type="AlphaFoldDB" id="A0A8G1ZKA7"/>
<dbReference type="OrthoDB" id="6023599at2"/>
<accession>A0A8G1ZKA7</accession>
<evidence type="ECO:0000313" key="3">
    <source>
        <dbReference type="Proteomes" id="UP000291572"/>
    </source>
</evidence>
<dbReference type="EMBL" id="SEOO01000005">
    <property type="protein sequence ID" value="RYM13591.1"/>
    <property type="molecule type" value="Genomic_DNA"/>
</dbReference>
<evidence type="ECO:0000256" key="1">
    <source>
        <dbReference type="SAM" id="MobiDB-lite"/>
    </source>
</evidence>
<feature type="compositionally biased region" description="Basic and acidic residues" evidence="1">
    <location>
        <begin position="401"/>
        <end position="417"/>
    </location>
</feature>
<proteinExistence type="predicted"/>